<protein>
    <submittedName>
        <fullName evidence="2">Uncharacterized protein</fullName>
    </submittedName>
</protein>
<keyword evidence="3" id="KW-1185">Reference proteome</keyword>
<evidence type="ECO:0000313" key="3">
    <source>
        <dbReference type="Proteomes" id="UP000813427"/>
    </source>
</evidence>
<proteinExistence type="predicted"/>
<reference evidence="2" key="1">
    <citation type="journal article" date="2021" name="Nat. Commun.">
        <title>Genetic determinants of endophytism in the Arabidopsis root mycobiome.</title>
        <authorList>
            <person name="Mesny F."/>
            <person name="Miyauchi S."/>
            <person name="Thiergart T."/>
            <person name="Pickel B."/>
            <person name="Atanasova L."/>
            <person name="Karlsson M."/>
            <person name="Huettel B."/>
            <person name="Barry K.W."/>
            <person name="Haridas S."/>
            <person name="Chen C."/>
            <person name="Bauer D."/>
            <person name="Andreopoulos W."/>
            <person name="Pangilinan J."/>
            <person name="LaButti K."/>
            <person name="Riley R."/>
            <person name="Lipzen A."/>
            <person name="Clum A."/>
            <person name="Drula E."/>
            <person name="Henrissat B."/>
            <person name="Kohler A."/>
            <person name="Grigoriev I.V."/>
            <person name="Martin F.M."/>
            <person name="Hacquard S."/>
        </authorList>
    </citation>
    <scope>NUCLEOTIDE SEQUENCE</scope>
    <source>
        <strain evidence="2">MPI-SDFR-AT-0068</strain>
    </source>
</reference>
<evidence type="ECO:0000256" key="1">
    <source>
        <dbReference type="SAM" id="MobiDB-lite"/>
    </source>
</evidence>
<feature type="region of interest" description="Disordered" evidence="1">
    <location>
        <begin position="167"/>
        <end position="202"/>
    </location>
</feature>
<accession>A0A8K0W6Q5</accession>
<evidence type="ECO:0000313" key="2">
    <source>
        <dbReference type="EMBL" id="KAH7232773.1"/>
    </source>
</evidence>
<comment type="caution">
    <text evidence="2">The sequence shown here is derived from an EMBL/GenBank/DDBJ whole genome shotgun (WGS) entry which is preliminary data.</text>
</comment>
<dbReference type="Proteomes" id="UP000813427">
    <property type="component" value="Unassembled WGS sequence"/>
</dbReference>
<dbReference type="OrthoDB" id="5106000at2759"/>
<organism evidence="2 3">
    <name type="scientific">Fusarium tricinctum</name>
    <dbReference type="NCBI Taxonomy" id="61284"/>
    <lineage>
        <taxon>Eukaryota</taxon>
        <taxon>Fungi</taxon>
        <taxon>Dikarya</taxon>
        <taxon>Ascomycota</taxon>
        <taxon>Pezizomycotina</taxon>
        <taxon>Sordariomycetes</taxon>
        <taxon>Hypocreomycetidae</taxon>
        <taxon>Hypocreales</taxon>
        <taxon>Nectriaceae</taxon>
        <taxon>Fusarium</taxon>
        <taxon>Fusarium tricinctum species complex</taxon>
    </lineage>
</organism>
<dbReference type="EMBL" id="JAGPXF010000008">
    <property type="protein sequence ID" value="KAH7232773.1"/>
    <property type="molecule type" value="Genomic_DNA"/>
</dbReference>
<sequence>MNIKCLRCFTIICLDFLDMQLISQSIAGYLVKDYRHKYRSAEQWRLKLCTDLQAHLLVNLCNLKITPDVKLRRDDAVAKALWEESGPDSDYDYRFNLLNGKVFHWNTTILQKYLSTQTNAKRWIENRRQQARSQYRHTAPTTPPLTSRLCRHHNTHVHVPENLPYPATPHNGPARYATAQSTPKHPSLSSPLFAPPSTPNKTPTSINELVNQWATGETACDKTIKELNISPVPITPSSVDVPFNLFPLLSRLCLHRRWRLLRLRRDLCLEAKQELTDIRRVGREQQAEKEMPKFHFGMTPLDVKRQAMGTYQRPSVEEEGEDANMAGM</sequence>
<name>A0A8K0W6Q5_9HYPO</name>
<dbReference type="AlphaFoldDB" id="A0A8K0W6Q5"/>
<gene>
    <name evidence="2" type="ORF">BKA59DRAFT_460238</name>
</gene>